<gene>
    <name evidence="1" type="ORF">SDC9_158993</name>
</gene>
<dbReference type="AlphaFoldDB" id="A0A645FDL7"/>
<sequence>MRHKQDVRTACKATNAYGISSFIRIGILEGNNEKNRRAEADGTGAAAFNFSSRIILGNHEIGYASIK</sequence>
<name>A0A645FDL7_9ZZZZ</name>
<dbReference type="EMBL" id="VSSQ01057925">
    <property type="protein sequence ID" value="MPN11686.1"/>
    <property type="molecule type" value="Genomic_DNA"/>
</dbReference>
<proteinExistence type="predicted"/>
<accession>A0A645FDL7</accession>
<protein>
    <submittedName>
        <fullName evidence="1">Uncharacterized protein</fullName>
    </submittedName>
</protein>
<organism evidence="1">
    <name type="scientific">bioreactor metagenome</name>
    <dbReference type="NCBI Taxonomy" id="1076179"/>
    <lineage>
        <taxon>unclassified sequences</taxon>
        <taxon>metagenomes</taxon>
        <taxon>ecological metagenomes</taxon>
    </lineage>
</organism>
<comment type="caution">
    <text evidence="1">The sequence shown here is derived from an EMBL/GenBank/DDBJ whole genome shotgun (WGS) entry which is preliminary data.</text>
</comment>
<evidence type="ECO:0000313" key="1">
    <source>
        <dbReference type="EMBL" id="MPN11686.1"/>
    </source>
</evidence>
<reference evidence="1" key="1">
    <citation type="submission" date="2019-08" db="EMBL/GenBank/DDBJ databases">
        <authorList>
            <person name="Kucharzyk K."/>
            <person name="Murdoch R.W."/>
            <person name="Higgins S."/>
            <person name="Loffler F."/>
        </authorList>
    </citation>
    <scope>NUCLEOTIDE SEQUENCE</scope>
</reference>